<dbReference type="Gene3D" id="3.90.320.10">
    <property type="match status" value="1"/>
</dbReference>
<evidence type="ECO:0000256" key="3">
    <source>
        <dbReference type="ARBA" id="ARBA00022741"/>
    </source>
</evidence>
<keyword evidence="6 15" id="KW-0347">Helicase</keyword>
<evidence type="ECO:0000256" key="7">
    <source>
        <dbReference type="ARBA" id="ARBA00022839"/>
    </source>
</evidence>
<dbReference type="GO" id="GO:0005524">
    <property type="term" value="F:ATP binding"/>
    <property type="evidence" value="ECO:0007669"/>
    <property type="project" value="UniProtKB-UniRule"/>
</dbReference>
<dbReference type="EMBL" id="PNQX01000001">
    <property type="protein sequence ID" value="PMQ20517.1"/>
    <property type="molecule type" value="Genomic_DNA"/>
</dbReference>
<accession>A0A2N7S344</accession>
<evidence type="ECO:0000259" key="17">
    <source>
        <dbReference type="PROSITE" id="PS51198"/>
    </source>
</evidence>
<dbReference type="InterPro" id="IPR011604">
    <property type="entry name" value="PDDEXK-like_dom_sf"/>
</dbReference>
<dbReference type="InterPro" id="IPR000212">
    <property type="entry name" value="DNA_helicase_UvrD/REP"/>
</dbReference>
<comment type="similarity">
    <text evidence="1">Belongs to the helicase family. UvrD subfamily.</text>
</comment>
<dbReference type="PROSITE" id="PS51198">
    <property type="entry name" value="UVRD_HELICASE_ATP_BIND"/>
    <property type="match status" value="1"/>
</dbReference>
<dbReference type="Pfam" id="PF13361">
    <property type="entry name" value="UvrD_C"/>
    <property type="match status" value="1"/>
</dbReference>
<keyword evidence="10" id="KW-0234">DNA repair</keyword>
<dbReference type="PROSITE" id="PS51217">
    <property type="entry name" value="UVRD_HELICASE_CTER"/>
    <property type="match status" value="1"/>
</dbReference>
<evidence type="ECO:0000256" key="5">
    <source>
        <dbReference type="ARBA" id="ARBA00022801"/>
    </source>
</evidence>
<organism evidence="19 20">
    <name type="scientific">Glutamicibacter arilaitensis</name>
    <dbReference type="NCBI Taxonomy" id="256701"/>
    <lineage>
        <taxon>Bacteria</taxon>
        <taxon>Bacillati</taxon>
        <taxon>Actinomycetota</taxon>
        <taxon>Actinomycetes</taxon>
        <taxon>Micrococcales</taxon>
        <taxon>Micrococcaceae</taxon>
        <taxon>Glutamicibacter</taxon>
    </lineage>
</organism>
<feature type="binding site" evidence="15">
    <location>
        <begin position="32"/>
        <end position="39"/>
    </location>
    <ligand>
        <name>ATP</name>
        <dbReference type="ChEBI" id="CHEBI:30616"/>
    </ligand>
</feature>
<evidence type="ECO:0000256" key="16">
    <source>
        <dbReference type="SAM" id="MobiDB-lite"/>
    </source>
</evidence>
<evidence type="ECO:0000313" key="20">
    <source>
        <dbReference type="Proteomes" id="UP000235739"/>
    </source>
</evidence>
<evidence type="ECO:0000256" key="4">
    <source>
        <dbReference type="ARBA" id="ARBA00022763"/>
    </source>
</evidence>
<dbReference type="PANTHER" id="PTHR11070">
    <property type="entry name" value="UVRD / RECB / PCRA DNA HELICASE FAMILY MEMBER"/>
    <property type="match status" value="1"/>
</dbReference>
<keyword evidence="9" id="KW-0238">DNA-binding</keyword>
<dbReference type="Pfam" id="PF12705">
    <property type="entry name" value="PDDEXK_1"/>
    <property type="match status" value="1"/>
</dbReference>
<dbReference type="GO" id="GO:0003677">
    <property type="term" value="F:DNA binding"/>
    <property type="evidence" value="ECO:0007669"/>
    <property type="project" value="UniProtKB-KW"/>
</dbReference>
<comment type="catalytic activity">
    <reaction evidence="12">
        <text>Couples ATP hydrolysis with the unwinding of duplex DNA by translocating in the 3'-5' direction.</text>
        <dbReference type="EC" id="5.6.2.4"/>
    </reaction>
</comment>
<dbReference type="PANTHER" id="PTHR11070:SF59">
    <property type="entry name" value="DNA 3'-5' HELICASE"/>
    <property type="match status" value="1"/>
</dbReference>
<dbReference type="GO" id="GO:0033202">
    <property type="term" value="C:DNA helicase complex"/>
    <property type="evidence" value="ECO:0007669"/>
    <property type="project" value="TreeGrafter"/>
</dbReference>
<name>A0A2N7S344_9MICC</name>
<comment type="catalytic activity">
    <reaction evidence="14">
        <text>ATP + H2O = ADP + phosphate + H(+)</text>
        <dbReference type="Rhea" id="RHEA:13065"/>
        <dbReference type="ChEBI" id="CHEBI:15377"/>
        <dbReference type="ChEBI" id="CHEBI:15378"/>
        <dbReference type="ChEBI" id="CHEBI:30616"/>
        <dbReference type="ChEBI" id="CHEBI:43474"/>
        <dbReference type="ChEBI" id="CHEBI:456216"/>
        <dbReference type="EC" id="5.6.2.4"/>
    </reaction>
</comment>
<keyword evidence="5 15" id="KW-0378">Hydrolase</keyword>
<dbReference type="GO" id="GO:0043138">
    <property type="term" value="F:3'-5' DNA helicase activity"/>
    <property type="evidence" value="ECO:0007669"/>
    <property type="project" value="UniProtKB-EC"/>
</dbReference>
<dbReference type="InterPro" id="IPR038726">
    <property type="entry name" value="PDDEXK_AddAB-type"/>
</dbReference>
<evidence type="ECO:0000259" key="18">
    <source>
        <dbReference type="PROSITE" id="PS51217"/>
    </source>
</evidence>
<dbReference type="AlphaFoldDB" id="A0A2N7S344"/>
<evidence type="ECO:0000256" key="12">
    <source>
        <dbReference type="ARBA" id="ARBA00034617"/>
    </source>
</evidence>
<keyword evidence="3 15" id="KW-0547">Nucleotide-binding</keyword>
<dbReference type="InterPro" id="IPR013986">
    <property type="entry name" value="DExx_box_DNA_helicase_dom_sf"/>
</dbReference>
<evidence type="ECO:0000256" key="11">
    <source>
        <dbReference type="ARBA" id="ARBA00023235"/>
    </source>
</evidence>
<evidence type="ECO:0000256" key="6">
    <source>
        <dbReference type="ARBA" id="ARBA00022806"/>
    </source>
</evidence>
<evidence type="ECO:0000256" key="13">
    <source>
        <dbReference type="ARBA" id="ARBA00034808"/>
    </source>
</evidence>
<evidence type="ECO:0000256" key="10">
    <source>
        <dbReference type="ARBA" id="ARBA00023204"/>
    </source>
</evidence>
<keyword evidence="7" id="KW-0269">Exonuclease</keyword>
<dbReference type="Gene3D" id="1.10.10.160">
    <property type="match status" value="1"/>
</dbReference>
<dbReference type="GO" id="GO:0005829">
    <property type="term" value="C:cytosol"/>
    <property type="evidence" value="ECO:0007669"/>
    <property type="project" value="TreeGrafter"/>
</dbReference>
<keyword evidence="8 15" id="KW-0067">ATP-binding</keyword>
<evidence type="ECO:0000256" key="9">
    <source>
        <dbReference type="ARBA" id="ARBA00023125"/>
    </source>
</evidence>
<dbReference type="Pfam" id="PF00580">
    <property type="entry name" value="UvrD-helicase"/>
    <property type="match status" value="1"/>
</dbReference>
<reference evidence="19 20" key="1">
    <citation type="journal article" date="2017" name="Elife">
        <title>Extensive horizontal gene transfer in cheese-associated bacteria.</title>
        <authorList>
            <person name="Bonham K.S."/>
            <person name="Wolfe B.E."/>
            <person name="Dutton R.J."/>
        </authorList>
    </citation>
    <scope>NUCLEOTIDE SEQUENCE [LARGE SCALE GENOMIC DNA]</scope>
    <source>
        <strain evidence="19 20">JB182</strain>
    </source>
</reference>
<dbReference type="InterPro" id="IPR014016">
    <property type="entry name" value="UvrD-like_ATP-bd"/>
</dbReference>
<dbReference type="GO" id="GO:0000725">
    <property type="term" value="P:recombinational repair"/>
    <property type="evidence" value="ECO:0007669"/>
    <property type="project" value="TreeGrafter"/>
</dbReference>
<feature type="domain" description="UvrD-like helicase ATP-binding" evidence="17">
    <location>
        <begin position="11"/>
        <end position="314"/>
    </location>
</feature>
<dbReference type="RefSeq" id="WP_102597423.1">
    <property type="nucleotide sequence ID" value="NZ_JBQDUD010000027.1"/>
</dbReference>
<dbReference type="SUPFAM" id="SSF52540">
    <property type="entry name" value="P-loop containing nucleoside triphosphate hydrolases"/>
    <property type="match status" value="1"/>
</dbReference>
<evidence type="ECO:0000256" key="8">
    <source>
        <dbReference type="ARBA" id="ARBA00022840"/>
    </source>
</evidence>
<sequence length="1070" mass="117035">MSMEETRSQPTAQTAEVLGQLRSVKSPVLVTGAPGTGKTHLLIDTAVAHLDAGLDPQSLLIIGPTRLTAASIRDELSRRAQRTFTEPVVRTWSSYAFDLIRRARVEGLLPQLERAPRLLSGPEQDTLIGHLLEGHSAGLTEGPQWPSELELAVETRGFRKEIREFFDRVSELGLEPADIADLGQQAKRPEWHAAALFYQEYRDLLDLGSAEAFDPAGLITRAAQILEENQGFLHEEQDRMALILVDDLQEATLSQHRLLSLLGKDRAMVAFAAPDSVVQGFRGARTDELHRFAQNYAHTTEASFMELTGGLRMSPQITEAWKRIVSRVPLAAGLRGRTIEALNTSEHELCQALVFENSTLEERFIAQRIVHLNLYENRSLADIAIVVRNGSQVRSFSRFLEGQGIGVQVPPAEIPLKDEGAVRPLLDLLDLAFSDSLTDDPLLMQNLLLSRYGMSTALEIRRIRQLLRQQEAEAGGRRSSQELLETCLREPALADKLGKPGFGLKRLLSMYGALQEELNSGTATPETALWAMWEASGRAKAWREEALGTGTAARRADHDLDAVLSLFQAAERFVDQLPGASVKQFIDHILHQDLPMDSLATRAAGGQTVTVLTTAAAAGKQWPVVFIPGLQEGSWPNLRLRGELLGSNALADAAEHGIDFLATRTPTHLVRQIRNDELRSFSNAVSRAQDQLICTAVDNEDSQPSSFLDLVEPPGPEGREPTAVPRIRSLPALVAELRSTAEKAKAASLGAVPAPADVEAHSLYQDAVHVLGRLAHAEQPVRGAHPSSWWGLSPVTTTEPVIPEDQPRRVSPSKVETLVKSPLNWFVQSAGGTAAHDFAASLGTLIHSIAEEHPEASGSEYERILEQRWPELEKLENWEGQRDFDRANGMLRKFAAYCVTMRQEGRELVAREMPFQVEVPAADGSHIQLRGIIDRVEADANGKVRVVDLKTGSSAPTKEATLEHPQLGVYQTAIQLGALQEHEETAGLPDEPAGASLVYLGTNTKSASVREQPSIGDEDWARTLILEAAALMGNSEFITRHVSGSAGILGNCTLPEICPLCAQGRQVTEP</sequence>
<proteinExistence type="inferred from homology"/>
<keyword evidence="4" id="KW-0227">DNA damage</keyword>
<keyword evidence="11" id="KW-0413">Isomerase</keyword>
<dbReference type="InterPro" id="IPR014017">
    <property type="entry name" value="DNA_helicase_UvrD-like_C"/>
</dbReference>
<protein>
    <recommendedName>
        <fullName evidence="13">DNA 3'-5' helicase</fullName>
        <ecNumber evidence="13">5.6.2.4</ecNumber>
    </recommendedName>
</protein>
<evidence type="ECO:0000313" key="19">
    <source>
        <dbReference type="EMBL" id="PMQ20517.1"/>
    </source>
</evidence>
<feature type="domain" description="UvrD-like helicase C-terminal" evidence="18">
    <location>
        <begin position="315"/>
        <end position="619"/>
    </location>
</feature>
<feature type="region of interest" description="Disordered" evidence="16">
    <location>
        <begin position="704"/>
        <end position="723"/>
    </location>
</feature>
<evidence type="ECO:0000256" key="2">
    <source>
        <dbReference type="ARBA" id="ARBA00022722"/>
    </source>
</evidence>
<dbReference type="GO" id="GO:0004527">
    <property type="term" value="F:exonuclease activity"/>
    <property type="evidence" value="ECO:0007669"/>
    <property type="project" value="UniProtKB-KW"/>
</dbReference>
<evidence type="ECO:0000256" key="14">
    <source>
        <dbReference type="ARBA" id="ARBA00048988"/>
    </source>
</evidence>
<dbReference type="EC" id="5.6.2.4" evidence="13"/>
<dbReference type="Gene3D" id="1.10.486.10">
    <property type="entry name" value="PCRA, domain 4"/>
    <property type="match status" value="1"/>
</dbReference>
<dbReference type="Gene3D" id="3.40.50.300">
    <property type="entry name" value="P-loop containing nucleotide triphosphate hydrolases"/>
    <property type="match status" value="2"/>
</dbReference>
<keyword evidence="2" id="KW-0540">Nuclease</keyword>
<dbReference type="Proteomes" id="UP000235739">
    <property type="component" value="Unassembled WGS sequence"/>
</dbReference>
<evidence type="ECO:0000256" key="15">
    <source>
        <dbReference type="PROSITE-ProRule" id="PRU00560"/>
    </source>
</evidence>
<evidence type="ECO:0000256" key="1">
    <source>
        <dbReference type="ARBA" id="ARBA00009922"/>
    </source>
</evidence>
<comment type="caution">
    <text evidence="19">The sequence shown here is derived from an EMBL/GenBank/DDBJ whole genome shotgun (WGS) entry which is preliminary data.</text>
</comment>
<gene>
    <name evidence="19" type="ORF">CIK84_02580</name>
</gene>
<dbReference type="InterPro" id="IPR027417">
    <property type="entry name" value="P-loop_NTPase"/>
</dbReference>